<dbReference type="EMBL" id="QCYK01000003">
    <property type="protein sequence ID" value="PUZ23345.1"/>
    <property type="molecule type" value="Genomic_DNA"/>
</dbReference>
<keyword evidence="4" id="KW-1185">Reference proteome</keyword>
<dbReference type="RefSeq" id="WP_108689093.1">
    <property type="nucleotide sequence ID" value="NZ_QCYK01000003.1"/>
</dbReference>
<feature type="chain" id="PRO_5015724534" description="F5/8 type C domain-containing protein" evidence="1">
    <location>
        <begin position="22"/>
        <end position="321"/>
    </location>
</feature>
<dbReference type="Gene3D" id="2.60.40.1740">
    <property type="entry name" value="hypothetical protein (bacova_03559)"/>
    <property type="match status" value="1"/>
</dbReference>
<proteinExistence type="predicted"/>
<dbReference type="PROSITE" id="PS50022">
    <property type="entry name" value="FA58C_3"/>
    <property type="match status" value="1"/>
</dbReference>
<dbReference type="InterPro" id="IPR013728">
    <property type="entry name" value="BT_3987-like_N"/>
</dbReference>
<evidence type="ECO:0000313" key="4">
    <source>
        <dbReference type="Proteomes" id="UP000244450"/>
    </source>
</evidence>
<dbReference type="Pfam" id="PF08522">
    <property type="entry name" value="BT_3987-like_N"/>
    <property type="match status" value="1"/>
</dbReference>
<dbReference type="InterPro" id="IPR000421">
    <property type="entry name" value="FA58C"/>
</dbReference>
<keyword evidence="1" id="KW-0732">Signal</keyword>
<feature type="domain" description="F5/8 type C" evidence="2">
    <location>
        <begin position="169"/>
        <end position="321"/>
    </location>
</feature>
<dbReference type="InterPro" id="IPR008979">
    <property type="entry name" value="Galactose-bd-like_sf"/>
</dbReference>
<comment type="caution">
    <text evidence="3">The sequence shown here is derived from an EMBL/GenBank/DDBJ whole genome shotgun (WGS) entry which is preliminary data.</text>
</comment>
<dbReference type="AlphaFoldDB" id="A0A2T7BE43"/>
<dbReference type="SUPFAM" id="SSF49785">
    <property type="entry name" value="Galactose-binding domain-like"/>
    <property type="match status" value="1"/>
</dbReference>
<accession>A0A2T7BE43</accession>
<feature type="signal peptide" evidence="1">
    <location>
        <begin position="1"/>
        <end position="21"/>
    </location>
</feature>
<dbReference type="Gene3D" id="2.60.120.260">
    <property type="entry name" value="Galactose-binding domain-like"/>
    <property type="match status" value="1"/>
</dbReference>
<gene>
    <name evidence="3" type="ORF">DCC81_23455</name>
</gene>
<evidence type="ECO:0000256" key="1">
    <source>
        <dbReference type="SAM" id="SignalP"/>
    </source>
</evidence>
<dbReference type="Pfam" id="PF00754">
    <property type="entry name" value="F5_F8_type_C"/>
    <property type="match status" value="1"/>
</dbReference>
<sequence length="321" mass="35189">MQRYKKCMPWIALLASLCAGCKDHYDLPDQPVSSYTQIYMAQAYTSPAVYSLKISDTAQTMVYSANYGGAEAPTQDIVVNFSVDNALVDSFNQANGTSYPVLPEKTYVLGATSAVIPHGASSTGPLYISVKTGGEGAMDILKDFMLAVRIESANAKINDKLQTAFFKVRAQPNLADYTDYDRSHWNVISFSSQEASGEGPNNGRAIFCLDGDPNTYWHTQWAGGQPGPPHYITIDMGEVKTLHGLSFLPRQSDNSGKPQNVTVETSLDNVTWTSGGSFTLANNKDLQPQFLSSFRDARYFKVTINTSYNATYTHLAELNAF</sequence>
<organism evidence="3 4">
    <name type="scientific">Chitinophaga parva</name>
    <dbReference type="NCBI Taxonomy" id="2169414"/>
    <lineage>
        <taxon>Bacteria</taxon>
        <taxon>Pseudomonadati</taxon>
        <taxon>Bacteroidota</taxon>
        <taxon>Chitinophagia</taxon>
        <taxon>Chitinophagales</taxon>
        <taxon>Chitinophagaceae</taxon>
        <taxon>Chitinophaga</taxon>
    </lineage>
</organism>
<reference evidence="3 4" key="1">
    <citation type="submission" date="2018-04" db="EMBL/GenBank/DDBJ databases">
        <title>Chitinophaga fuyangensis sp. nov., isolated from soil in a chemical factory.</title>
        <authorList>
            <person name="Chen K."/>
        </authorList>
    </citation>
    <scope>NUCLEOTIDE SEQUENCE [LARGE SCALE GENOMIC DNA]</scope>
    <source>
        <strain evidence="3 4">LY-1</strain>
    </source>
</reference>
<evidence type="ECO:0000259" key="2">
    <source>
        <dbReference type="PROSITE" id="PS50022"/>
    </source>
</evidence>
<evidence type="ECO:0000313" key="3">
    <source>
        <dbReference type="EMBL" id="PUZ23345.1"/>
    </source>
</evidence>
<protein>
    <recommendedName>
        <fullName evidence="2">F5/8 type C domain-containing protein</fullName>
    </recommendedName>
</protein>
<dbReference type="OrthoDB" id="3965347at2"/>
<dbReference type="Proteomes" id="UP000244450">
    <property type="component" value="Unassembled WGS sequence"/>
</dbReference>
<name>A0A2T7BE43_9BACT</name>